<dbReference type="PANTHER" id="PTHR36842:SF1">
    <property type="entry name" value="PROTEIN TOLB"/>
    <property type="match status" value="1"/>
</dbReference>
<dbReference type="InterPro" id="IPR011659">
    <property type="entry name" value="WD40"/>
</dbReference>
<feature type="chain" id="PRO_5004162430" evidence="2">
    <location>
        <begin position="22"/>
        <end position="507"/>
    </location>
</feature>
<dbReference type="HOGENOM" id="CLU_531981_0_0_0"/>
<dbReference type="InParanoid" id="Q01PG9"/>
<dbReference type="InterPro" id="IPR011042">
    <property type="entry name" value="6-blade_b-propeller_TolB-like"/>
</dbReference>
<dbReference type="eggNOG" id="COG0823">
    <property type="taxonomic scope" value="Bacteria"/>
</dbReference>
<name>Q01PG9_SOLUE</name>
<evidence type="ECO:0000256" key="2">
    <source>
        <dbReference type="SAM" id="SignalP"/>
    </source>
</evidence>
<evidence type="ECO:0000256" key="1">
    <source>
        <dbReference type="ARBA" id="ARBA00009820"/>
    </source>
</evidence>
<dbReference type="Gene3D" id="2.120.10.30">
    <property type="entry name" value="TolB, C-terminal domain"/>
    <property type="match status" value="1"/>
</dbReference>
<dbReference type="AlphaFoldDB" id="Q01PG9"/>
<sequence precursor="true">MRTYNLATPIAVAMLLASAAAGQNTGLFESHGDLGVTPKAGAVEFSEAPAEYRITGGGANIWGTEDAMQFVWKRLSGDVTLTADVHFVGTGTNPHRKGVLMLRQDLTPGSAYADVALHGDGLTSLQFRPAAGAATQETRGTMTMPLRLRIERRGSRITAFAGKAGEELAAIGTQTLALTDPVYAGLGVSSHDVNVLETAVFSNVTLEQRGPAAPQQRYRSKVTIYDMATKATRVVYQADQVVEAPNWTRDGKFLMINTGGSLYRIPVNPAGETKAEKIELGDGGYRCNNDHDFSRDGKLLAFSASTPASRQSQVWLANSDGSGARLMTPPAPSYFHGWSPDGKWLAFVGQRDGKFTLFRVPVTGGAEQRLTSHGYDDGPEYSPDGKWIYFNSDRSGGWDIWRMPVDGAGTDDAKAQRVTSDELEDWFPHFSPNGKWMLVFSFPKGTKTHNDKMEGVKLRLFKAPGKDLKASTPEVLQTFFGGQGTINVNSWSPDSGKFAYVVFEPMN</sequence>
<dbReference type="PANTHER" id="PTHR36842">
    <property type="entry name" value="PROTEIN TOLB HOMOLOG"/>
    <property type="match status" value="1"/>
</dbReference>
<dbReference type="Pfam" id="PF07676">
    <property type="entry name" value="PD40"/>
    <property type="match status" value="2"/>
</dbReference>
<organism evidence="3">
    <name type="scientific">Solibacter usitatus (strain Ellin6076)</name>
    <dbReference type="NCBI Taxonomy" id="234267"/>
    <lineage>
        <taxon>Bacteria</taxon>
        <taxon>Pseudomonadati</taxon>
        <taxon>Acidobacteriota</taxon>
        <taxon>Terriglobia</taxon>
        <taxon>Bryobacterales</taxon>
        <taxon>Solibacteraceae</taxon>
        <taxon>Candidatus Solibacter</taxon>
    </lineage>
</organism>
<evidence type="ECO:0000313" key="3">
    <source>
        <dbReference type="EMBL" id="ABJ88451.1"/>
    </source>
</evidence>
<dbReference type="KEGG" id="sus:Acid_7543"/>
<gene>
    <name evidence="3" type="ordered locus">Acid_7543</name>
</gene>
<feature type="signal peptide" evidence="2">
    <location>
        <begin position="1"/>
        <end position="21"/>
    </location>
</feature>
<keyword evidence="2" id="KW-0732">Signal</keyword>
<dbReference type="SUPFAM" id="SSF69304">
    <property type="entry name" value="Tricorn protease N-terminal domain"/>
    <property type="match status" value="1"/>
</dbReference>
<dbReference type="STRING" id="234267.Acid_7543"/>
<comment type="similarity">
    <text evidence="1">Belongs to the TolB family.</text>
</comment>
<accession>Q01PG9</accession>
<dbReference type="Gene3D" id="2.60.120.200">
    <property type="match status" value="1"/>
</dbReference>
<dbReference type="EMBL" id="CP000473">
    <property type="protein sequence ID" value="ABJ88451.1"/>
    <property type="molecule type" value="Genomic_DNA"/>
</dbReference>
<protein>
    <submittedName>
        <fullName evidence="3">Periplasmic component of the Tol biopolymer transport system-like protein</fullName>
    </submittedName>
</protein>
<dbReference type="OrthoDB" id="108903at2"/>
<reference evidence="3" key="1">
    <citation type="submission" date="2006-10" db="EMBL/GenBank/DDBJ databases">
        <title>Complete sequence of Solibacter usitatus Ellin6076.</title>
        <authorList>
            <consortium name="US DOE Joint Genome Institute"/>
            <person name="Copeland A."/>
            <person name="Lucas S."/>
            <person name="Lapidus A."/>
            <person name="Barry K."/>
            <person name="Detter J.C."/>
            <person name="Glavina del Rio T."/>
            <person name="Hammon N."/>
            <person name="Israni S."/>
            <person name="Dalin E."/>
            <person name="Tice H."/>
            <person name="Pitluck S."/>
            <person name="Thompson L.S."/>
            <person name="Brettin T."/>
            <person name="Bruce D."/>
            <person name="Han C."/>
            <person name="Tapia R."/>
            <person name="Gilna P."/>
            <person name="Schmutz J."/>
            <person name="Larimer F."/>
            <person name="Land M."/>
            <person name="Hauser L."/>
            <person name="Kyrpides N."/>
            <person name="Mikhailova N."/>
            <person name="Janssen P.H."/>
            <person name="Kuske C.R."/>
            <person name="Richardson P."/>
        </authorList>
    </citation>
    <scope>NUCLEOTIDE SEQUENCE</scope>
    <source>
        <strain evidence="3">Ellin6076</strain>
    </source>
</reference>
<proteinExistence type="inferred from homology"/>